<organism evidence="3 4">
    <name type="scientific">Edaphochlamys debaryana</name>
    <dbReference type="NCBI Taxonomy" id="47281"/>
    <lineage>
        <taxon>Eukaryota</taxon>
        <taxon>Viridiplantae</taxon>
        <taxon>Chlorophyta</taxon>
        <taxon>core chlorophytes</taxon>
        <taxon>Chlorophyceae</taxon>
        <taxon>CS clade</taxon>
        <taxon>Chlamydomonadales</taxon>
        <taxon>Chlamydomonadales incertae sedis</taxon>
        <taxon>Edaphochlamys</taxon>
    </lineage>
</organism>
<feature type="compositionally biased region" description="Pro residues" evidence="1">
    <location>
        <begin position="433"/>
        <end position="443"/>
    </location>
</feature>
<gene>
    <name evidence="3" type="ORF">HYH03_003964</name>
</gene>
<proteinExistence type="predicted"/>
<accession>A0A835Y8X3</accession>
<keyword evidence="2" id="KW-0812">Transmembrane</keyword>
<comment type="caution">
    <text evidence="3">The sequence shown here is derived from an EMBL/GenBank/DDBJ whole genome shotgun (WGS) entry which is preliminary data.</text>
</comment>
<keyword evidence="2" id="KW-0472">Membrane</keyword>
<feature type="region of interest" description="Disordered" evidence="1">
    <location>
        <begin position="495"/>
        <end position="543"/>
    </location>
</feature>
<keyword evidence="2" id="KW-1133">Transmembrane helix</keyword>
<dbReference type="EMBL" id="JAEHOE010000011">
    <property type="protein sequence ID" value="KAG2498213.1"/>
    <property type="molecule type" value="Genomic_DNA"/>
</dbReference>
<evidence type="ECO:0000256" key="1">
    <source>
        <dbReference type="SAM" id="MobiDB-lite"/>
    </source>
</evidence>
<reference evidence="3" key="1">
    <citation type="journal article" date="2020" name="bioRxiv">
        <title>Comparative genomics of Chlamydomonas.</title>
        <authorList>
            <person name="Craig R.J."/>
            <person name="Hasan A.R."/>
            <person name="Ness R.W."/>
            <person name="Keightley P.D."/>
        </authorList>
    </citation>
    <scope>NUCLEOTIDE SEQUENCE</scope>
    <source>
        <strain evidence="3">CCAP 11/70</strain>
    </source>
</reference>
<evidence type="ECO:0000256" key="2">
    <source>
        <dbReference type="SAM" id="Phobius"/>
    </source>
</evidence>
<sequence>MLASPPPATLALSGQVYDGYLSQCTLYLDVNGDSQVQNGTEPTGSSSYASSASPQGWQLTLSSSLSSALSTSSIRVLPNNGLNGTNRTTDFADGCYDIATNFKLTLQLSMPAACAITTTTTAGGDVAIVPRANGGMISPLSSVLSHMVAIAPAGTSLVALKVTLLEAVGLNASATPALCEIDSYSASLNNFLSPGGQLYVQEQAVMSSATTLCNFVAPKSLADLPSCAELMLRQMAARALNSSSALANATAAAAAAAGRRLGSRRLSGLTHDVAAGSIDGGAPVTATSRHLLQSTGGGGGALDLTNPAVLAALLDQVAAEALAGALPASAVNREALTDPARRASVADAVGRAVALQGAATSLAALLQTAMTSTGYLADEVQSLALASAAESAAAIASFTNATSSAALEAQARATTVPGVINPGGTPEGVRLNSPPPPPPPPNAPSSTDSGGGGGGLSTGDKVAIGIMVPVGVFLIAGAAAGTAVAVRRRRRRARYDVTGGAAGAAAPAAGMGPGADPEAAGYAPPPLQQAAGAPAGATVGQTV</sequence>
<protein>
    <submittedName>
        <fullName evidence="3">Uncharacterized protein</fullName>
    </submittedName>
</protein>
<keyword evidence="4" id="KW-1185">Reference proteome</keyword>
<dbReference type="OrthoDB" id="560615at2759"/>
<dbReference type="AlphaFoldDB" id="A0A835Y8X3"/>
<feature type="region of interest" description="Disordered" evidence="1">
    <location>
        <begin position="416"/>
        <end position="456"/>
    </location>
</feature>
<feature type="compositionally biased region" description="Low complexity" evidence="1">
    <location>
        <begin position="503"/>
        <end position="543"/>
    </location>
</feature>
<evidence type="ECO:0000313" key="3">
    <source>
        <dbReference type="EMBL" id="KAG2498213.1"/>
    </source>
</evidence>
<evidence type="ECO:0000313" key="4">
    <source>
        <dbReference type="Proteomes" id="UP000612055"/>
    </source>
</evidence>
<dbReference type="Proteomes" id="UP000612055">
    <property type="component" value="Unassembled WGS sequence"/>
</dbReference>
<name>A0A835Y8X3_9CHLO</name>
<feature type="transmembrane region" description="Helical" evidence="2">
    <location>
        <begin position="466"/>
        <end position="486"/>
    </location>
</feature>